<comment type="cofactor">
    <cofactor evidence="4">
        <name>Zn(2+)</name>
        <dbReference type="ChEBI" id="CHEBI:29105"/>
    </cofactor>
    <text evidence="4">Binds 1 zinc ion per subunit.</text>
</comment>
<dbReference type="GO" id="GO:0016757">
    <property type="term" value="F:glycosyltransferase activity"/>
    <property type="evidence" value="ECO:0007669"/>
    <property type="project" value="UniProtKB-KW"/>
</dbReference>
<dbReference type="InterPro" id="IPR002616">
    <property type="entry name" value="tRNA_ribo_trans-like"/>
</dbReference>
<proteinExistence type="inferred from homology"/>
<dbReference type="NCBIfam" id="TIGR00430">
    <property type="entry name" value="Q_tRNA_tgt"/>
    <property type="match status" value="1"/>
</dbReference>
<dbReference type="InterPro" id="IPR036511">
    <property type="entry name" value="TGT-like_sf"/>
</dbReference>
<feature type="binding site" evidence="4">
    <location>
        <position position="332"/>
    </location>
    <ligand>
        <name>Zn(2+)</name>
        <dbReference type="ChEBI" id="CHEBI:29105"/>
    </ligand>
</feature>
<dbReference type="PANTHER" id="PTHR46499:SF1">
    <property type="entry name" value="QUEUINE TRNA-RIBOSYLTRANSFERASE"/>
    <property type="match status" value="1"/>
</dbReference>
<dbReference type="EMBL" id="CP089984">
    <property type="protein sequence ID" value="WXB17442.1"/>
    <property type="molecule type" value="Genomic_DNA"/>
</dbReference>
<evidence type="ECO:0000256" key="2">
    <source>
        <dbReference type="ARBA" id="ARBA00022679"/>
    </source>
</evidence>
<dbReference type="InterPro" id="IPR050076">
    <property type="entry name" value="ArchSynthase1/Queuine_TRR"/>
</dbReference>
<dbReference type="EC" id="2.4.2.29" evidence="4"/>
<name>A0ABZ2M608_9BACT</name>
<dbReference type="NCBIfam" id="TIGR00449">
    <property type="entry name" value="tgt_general"/>
    <property type="match status" value="1"/>
</dbReference>
<feature type="active site" description="Nucleophile" evidence="4">
    <location>
        <position position="262"/>
    </location>
</feature>
<keyword evidence="2 4" id="KW-0808">Transferase</keyword>
<dbReference type="HAMAP" id="MF_00168">
    <property type="entry name" value="Q_tRNA_Tgt"/>
    <property type="match status" value="1"/>
</dbReference>
<keyword evidence="4" id="KW-0671">Queuosine biosynthesis</keyword>
<evidence type="ECO:0000256" key="3">
    <source>
        <dbReference type="ARBA" id="ARBA00022694"/>
    </source>
</evidence>
<comment type="function">
    <text evidence="4">Catalyzes the base-exchange of a guanine (G) residue with the queuine precursor 7-aminomethyl-7-deazaguanine (PreQ1) at position 34 (anticodon wobble position) in tRNAs with GU(N) anticodons (tRNA-Asp, -Asn, -His and -Tyr). Catalysis occurs through a double-displacement mechanism. The nucleophile active site attacks the C1' of nucleotide 34 to detach the guanine base from the RNA, forming a covalent enzyme-RNA intermediate. The proton acceptor active site deprotonates the incoming PreQ1, allowing a nucleophilic attack on the C1' of the ribose to form the product. After dissociation, two additional enzymatic reactions on the tRNA convert PreQ1 to queuine (Q), resulting in the hypermodified nucleoside queuosine (7-(((4,5-cis-dihydroxy-2-cyclopenten-1-yl)amino)methyl)-7-deazaguanosine).</text>
</comment>
<keyword evidence="7" id="KW-1185">Reference proteome</keyword>
<comment type="pathway">
    <text evidence="4">tRNA modification; tRNA-queuosine biosynthesis.</text>
</comment>
<comment type="subunit">
    <text evidence="4">Homodimer. Within each dimer, one monomer is responsible for RNA recognition and catalysis, while the other monomer binds to the replacement base PreQ1.</text>
</comment>
<dbReference type="Gene3D" id="3.20.20.105">
    <property type="entry name" value="Queuine tRNA-ribosyltransferase-like"/>
    <property type="match status" value="1"/>
</dbReference>
<feature type="binding site" evidence="4">
    <location>
        <position position="302"/>
    </location>
    <ligand>
        <name>Zn(2+)</name>
        <dbReference type="ChEBI" id="CHEBI:29105"/>
    </ligand>
</feature>
<keyword evidence="4" id="KW-0862">Zinc</keyword>
<feature type="binding site" evidence="4">
    <location>
        <position position="139"/>
    </location>
    <ligand>
        <name>substrate</name>
    </ligand>
</feature>
<comment type="catalytic activity">
    <reaction evidence="4">
        <text>7-aminomethyl-7-carbaguanine + guanosine(34) in tRNA = 7-aminomethyl-7-carbaguanosine(34) in tRNA + guanine</text>
        <dbReference type="Rhea" id="RHEA:24104"/>
        <dbReference type="Rhea" id="RHEA-COMP:10341"/>
        <dbReference type="Rhea" id="RHEA-COMP:10342"/>
        <dbReference type="ChEBI" id="CHEBI:16235"/>
        <dbReference type="ChEBI" id="CHEBI:58703"/>
        <dbReference type="ChEBI" id="CHEBI:74269"/>
        <dbReference type="ChEBI" id="CHEBI:82833"/>
        <dbReference type="EC" id="2.4.2.29"/>
    </reaction>
</comment>
<dbReference type="Proteomes" id="UP001370348">
    <property type="component" value="Chromosome"/>
</dbReference>
<feature type="binding site" evidence="4">
    <location>
        <begin position="85"/>
        <end position="89"/>
    </location>
    <ligand>
        <name>substrate</name>
    </ligand>
</feature>
<dbReference type="Pfam" id="PF01702">
    <property type="entry name" value="TGT"/>
    <property type="match status" value="1"/>
</dbReference>
<feature type="region of interest" description="RNA binding" evidence="4">
    <location>
        <begin position="243"/>
        <end position="249"/>
    </location>
</feature>
<feature type="domain" description="tRNA-guanine(15) transglycosylase-like" evidence="5">
    <location>
        <begin position="7"/>
        <end position="364"/>
    </location>
</feature>
<dbReference type="RefSeq" id="WP_394827075.1">
    <property type="nucleotide sequence ID" value="NZ_CP089984.1"/>
</dbReference>
<feature type="binding site" evidence="4">
    <location>
        <position position="212"/>
    </location>
    <ligand>
        <name>substrate</name>
    </ligand>
</feature>
<gene>
    <name evidence="4 6" type="primary">tgt</name>
    <name evidence="6" type="ORF">LZC94_09190</name>
</gene>
<keyword evidence="1 4" id="KW-0328">Glycosyltransferase</keyword>
<feature type="binding site" evidence="4">
    <location>
        <position position="181"/>
    </location>
    <ligand>
        <name>substrate</name>
    </ligand>
</feature>
<comment type="similarity">
    <text evidence="4">Belongs to the queuine tRNA-ribosyltransferase family.</text>
</comment>
<dbReference type="PANTHER" id="PTHR46499">
    <property type="entry name" value="QUEUINE TRNA-RIBOSYLTRANSFERASE"/>
    <property type="match status" value="1"/>
</dbReference>
<feature type="binding site" evidence="4">
    <location>
        <position position="305"/>
    </location>
    <ligand>
        <name>Zn(2+)</name>
        <dbReference type="ChEBI" id="CHEBI:29105"/>
    </ligand>
</feature>
<evidence type="ECO:0000313" key="7">
    <source>
        <dbReference type="Proteomes" id="UP001370348"/>
    </source>
</evidence>
<evidence type="ECO:0000313" key="6">
    <source>
        <dbReference type="EMBL" id="WXB17442.1"/>
    </source>
</evidence>
<feature type="binding site" evidence="4">
    <location>
        <position position="300"/>
    </location>
    <ligand>
        <name>Zn(2+)</name>
        <dbReference type="ChEBI" id="CHEBI:29105"/>
    </ligand>
</feature>
<sequence length="366" mass="39662">MLAYDGHARRSVLSTPHGDVDLPTFMPVGTQGSVKTLAPEEVASTGARVVLGNTYHLWMRPGPETISELGGLHGFSRWPHAMLTDSGGFQAFSLSSLTKLTEEGFTFRSHLDGRKGHLTPEEAVRVQGLIGADIQMQLDVCPPGESPRATVEEAVARTTRWAKRALASPRPEAQALFGIVQGACFPDLRKAHAEELAALDVGGGFDGLALGGFSVGEPIERMHETLAEVAFCLDPERPRYLMGVGTPRDLLVGIEHGVDMFDCVLPTRNARNGQALTRFGRLIIKNARHARDPGPIDPQCGCAACRGGFSRAYLRHLYLSGEILALRLLTLHNLHYYGELVAGARAAISEGTYASFKRRSLEAMEL</sequence>
<accession>A0ABZ2M608</accession>
<feature type="region of interest" description="RNA binding; important for wobble base 34 recognition" evidence="4">
    <location>
        <begin position="267"/>
        <end position="271"/>
    </location>
</feature>
<organism evidence="6 7">
    <name type="scientific">Pendulispora albinea</name>
    <dbReference type="NCBI Taxonomy" id="2741071"/>
    <lineage>
        <taxon>Bacteria</taxon>
        <taxon>Pseudomonadati</taxon>
        <taxon>Myxococcota</taxon>
        <taxon>Myxococcia</taxon>
        <taxon>Myxococcales</taxon>
        <taxon>Sorangiineae</taxon>
        <taxon>Pendulisporaceae</taxon>
        <taxon>Pendulispora</taxon>
    </lineage>
</organism>
<evidence type="ECO:0000256" key="1">
    <source>
        <dbReference type="ARBA" id="ARBA00022676"/>
    </source>
</evidence>
<keyword evidence="4" id="KW-0479">Metal-binding</keyword>
<dbReference type="InterPro" id="IPR004803">
    <property type="entry name" value="TGT"/>
</dbReference>
<evidence type="ECO:0000256" key="4">
    <source>
        <dbReference type="HAMAP-Rule" id="MF_00168"/>
    </source>
</evidence>
<keyword evidence="3 4" id="KW-0819">tRNA processing</keyword>
<protein>
    <recommendedName>
        <fullName evidence="4">Queuine tRNA-ribosyltransferase</fullName>
        <ecNumber evidence="4">2.4.2.29</ecNumber>
    </recommendedName>
    <alternativeName>
        <fullName evidence="4">Guanine insertion enzyme</fullName>
    </alternativeName>
    <alternativeName>
        <fullName evidence="4">tRNA-guanine transglycosylase</fullName>
    </alternativeName>
</protein>
<dbReference type="SUPFAM" id="SSF51713">
    <property type="entry name" value="tRNA-guanine transglycosylase"/>
    <property type="match status" value="1"/>
</dbReference>
<evidence type="ECO:0000259" key="5">
    <source>
        <dbReference type="Pfam" id="PF01702"/>
    </source>
</evidence>
<feature type="active site" description="Proton acceptor" evidence="4">
    <location>
        <position position="85"/>
    </location>
</feature>
<reference evidence="6 7" key="1">
    <citation type="submission" date="2021-12" db="EMBL/GenBank/DDBJ databases">
        <title>Discovery of the Pendulisporaceae a myxobacterial family with distinct sporulation behavior and unique specialized metabolism.</title>
        <authorList>
            <person name="Garcia R."/>
            <person name="Popoff A."/>
            <person name="Bader C.D."/>
            <person name="Loehr J."/>
            <person name="Walesch S."/>
            <person name="Walt C."/>
            <person name="Boldt J."/>
            <person name="Bunk B."/>
            <person name="Haeckl F.J.F.P.J."/>
            <person name="Gunesch A.P."/>
            <person name="Birkelbach J."/>
            <person name="Nuebel U."/>
            <person name="Pietschmann T."/>
            <person name="Bach T."/>
            <person name="Mueller R."/>
        </authorList>
    </citation>
    <scope>NUCLEOTIDE SEQUENCE [LARGE SCALE GENOMIC DNA]</scope>
    <source>
        <strain evidence="6 7">MSr11954</strain>
    </source>
</reference>